<dbReference type="EMBL" id="FJUX01000015">
    <property type="protein sequence ID" value="CZS93393.1"/>
    <property type="molecule type" value="Genomic_DNA"/>
</dbReference>
<feature type="region of interest" description="Disordered" evidence="1">
    <location>
        <begin position="84"/>
        <end position="109"/>
    </location>
</feature>
<keyword evidence="3" id="KW-1185">Reference proteome</keyword>
<dbReference type="AlphaFoldDB" id="A0A1E1K5Q4"/>
<protein>
    <submittedName>
        <fullName evidence="2">Uncharacterized protein</fullName>
    </submittedName>
</protein>
<evidence type="ECO:0000313" key="2">
    <source>
        <dbReference type="EMBL" id="CZS93393.1"/>
    </source>
</evidence>
<organism evidence="2 3">
    <name type="scientific">Rhynchosporium agropyri</name>
    <dbReference type="NCBI Taxonomy" id="914238"/>
    <lineage>
        <taxon>Eukaryota</taxon>
        <taxon>Fungi</taxon>
        <taxon>Dikarya</taxon>
        <taxon>Ascomycota</taxon>
        <taxon>Pezizomycotina</taxon>
        <taxon>Leotiomycetes</taxon>
        <taxon>Helotiales</taxon>
        <taxon>Ploettnerulaceae</taxon>
        <taxon>Rhynchosporium</taxon>
    </lineage>
</organism>
<sequence length="109" mass="13080">MSHSIRKIKRRFWDEMGHDAACPIHFTEEDLQNHMRDAEGFNEQADFWDRMEGFIARDGWVSNERYEEALDSFANLREEHLKQLTGEERSDFEKQSRWAERNVDRTDGS</sequence>
<reference evidence="3" key="1">
    <citation type="submission" date="2016-03" db="EMBL/GenBank/DDBJ databases">
        <authorList>
            <person name="Guldener U."/>
        </authorList>
    </citation>
    <scope>NUCLEOTIDE SEQUENCE [LARGE SCALE GENOMIC DNA]</scope>
    <source>
        <strain evidence="3">04CH-RAC-A.6.1</strain>
    </source>
</reference>
<evidence type="ECO:0000256" key="1">
    <source>
        <dbReference type="SAM" id="MobiDB-lite"/>
    </source>
</evidence>
<accession>A0A1E1K5Q4</accession>
<name>A0A1E1K5Q4_9HELO</name>
<gene>
    <name evidence="2" type="ORF">RAG0_03714</name>
</gene>
<evidence type="ECO:0000313" key="3">
    <source>
        <dbReference type="Proteomes" id="UP000178912"/>
    </source>
</evidence>
<proteinExistence type="predicted"/>
<dbReference type="PANTHER" id="PTHR36091:SF1">
    <property type="entry name" value="ALTERED INHERITANCE OF MITOCHONDRIA PROTEIN 9, MITOCHONDRIAL"/>
    <property type="match status" value="1"/>
</dbReference>
<dbReference type="InterPro" id="IPR051035">
    <property type="entry name" value="Mito_inheritance_9"/>
</dbReference>
<dbReference type="OrthoDB" id="2968323at2759"/>
<dbReference type="PANTHER" id="PTHR36091">
    <property type="entry name" value="ALTERED INHERITANCE OF MITOCHONDRIA PROTEIN 9, MITOCHONDRIAL"/>
    <property type="match status" value="1"/>
</dbReference>
<dbReference type="Proteomes" id="UP000178912">
    <property type="component" value="Unassembled WGS sequence"/>
</dbReference>
<dbReference type="GO" id="GO:0005739">
    <property type="term" value="C:mitochondrion"/>
    <property type="evidence" value="ECO:0007669"/>
    <property type="project" value="TreeGrafter"/>
</dbReference>